<dbReference type="EMBL" id="JYFN01000079">
    <property type="protein sequence ID" value="KJE19911.1"/>
    <property type="molecule type" value="Genomic_DNA"/>
</dbReference>
<dbReference type="RefSeq" id="WP_044888239.1">
    <property type="nucleotide sequence ID" value="NZ_JYFN01000079.1"/>
</dbReference>
<comment type="caution">
    <text evidence="1">The sequence shown here is derived from an EMBL/GenBank/DDBJ whole genome shotgun (WGS) entry which is preliminary data.</text>
</comment>
<reference evidence="2" key="1">
    <citation type="submission" date="2015-02" db="EMBL/GenBank/DDBJ databases">
        <title>Draft Genome of Frankia sp. CpI1-S.</title>
        <authorList>
            <person name="Oshone R.T."/>
            <person name="Ngom M."/>
            <person name="Ghodhbane-Gtari F."/>
            <person name="Gtari M."/>
            <person name="Morris K."/>
            <person name="Thomas K."/>
            <person name="Sen A."/>
            <person name="Tisa L.S."/>
        </authorList>
    </citation>
    <scope>NUCLEOTIDE SEQUENCE [LARGE SCALE GENOMIC DNA]</scope>
    <source>
        <strain evidence="2">CpI1-S</strain>
    </source>
</reference>
<accession>A0A0D8B6W5</accession>
<gene>
    <name evidence="1" type="ORF">FF36_05806</name>
</gene>
<dbReference type="PATRIC" id="fig|1502723.3.peg.6434"/>
<dbReference type="OrthoDB" id="3785309at2"/>
<keyword evidence="2" id="KW-1185">Reference proteome</keyword>
<organism evidence="1 2">
    <name type="scientific">Frankia torreyi</name>
    <dbReference type="NCBI Taxonomy" id="1856"/>
    <lineage>
        <taxon>Bacteria</taxon>
        <taxon>Bacillati</taxon>
        <taxon>Actinomycetota</taxon>
        <taxon>Actinomycetes</taxon>
        <taxon>Frankiales</taxon>
        <taxon>Frankiaceae</taxon>
        <taxon>Frankia</taxon>
    </lineage>
</organism>
<sequence precursor="true">MIISSHVGAGAFVGMAIRHPVPALAAGFLSHLAMDALPHWGTGPNTEPEWLPIARRDGVAGLAAMALLTASAPDGRRLAVLAGMTGACLPDTDKVGRYFVGSSPWPSRFDRFHEKIQNEARHRLPREVATAAALTVAGTVLLRRLAARAS</sequence>
<name>A0A0D8B6W5_9ACTN</name>
<dbReference type="AlphaFoldDB" id="A0A0D8B6W5"/>
<dbReference type="Proteomes" id="UP000032545">
    <property type="component" value="Unassembled WGS sequence"/>
</dbReference>
<evidence type="ECO:0000313" key="1">
    <source>
        <dbReference type="EMBL" id="KJE19911.1"/>
    </source>
</evidence>
<proteinExistence type="predicted"/>
<evidence type="ECO:0000313" key="2">
    <source>
        <dbReference type="Proteomes" id="UP000032545"/>
    </source>
</evidence>
<reference evidence="1 2" key="2">
    <citation type="journal article" date="2016" name="Genome Announc.">
        <title>Permanent Draft Genome Sequences for Two Variants of Frankia sp. Strain CpI1, the First Frankia Strain Isolated from Root Nodules of Comptonia peregrina.</title>
        <authorList>
            <person name="Oshone R."/>
            <person name="Hurst S.G.IV."/>
            <person name="Abebe-Akele F."/>
            <person name="Simpson S."/>
            <person name="Morris K."/>
            <person name="Thomas W.K."/>
            <person name="Tisa L.S."/>
        </authorList>
    </citation>
    <scope>NUCLEOTIDE SEQUENCE [LARGE SCALE GENOMIC DNA]</scope>
    <source>
        <strain evidence="2">CpI1-S</strain>
    </source>
</reference>
<protein>
    <submittedName>
        <fullName evidence="1">Uncharacterized protein</fullName>
    </submittedName>
</protein>